<sequence length="664" mass="76573">MSMAEYALDLSRQARLLDPPLSEPEIIRCVKRHYGVRISREIRPTTVSNLDDFIKLLDDLEADMNFEREFRVAEVSGKYSDVRGRTIAANVNNSRYDSRQTVRNSIPGDRLKAIEADSYKDKAKPRFEREQRVRITEITNDNDAKKFSGASSKKKVALIDRDNEDVDDREGDSFREKDEYAEVSANNDDKFDRDNDAESIPIVNTMRTKELIRTSMRCLIDTGAQISAITKRVYDKLVEAGVRMRVIPIRKFTLVGAFSDKSEVIANKIQVNFHIAERDFAYNLYVVRNLAYDMVLEMDFLSENNSILRCRRGRFEVEFDIGSKKTVRSIDAISVADANDRLDDILRKHEKIFRDEIGRVNNYEHRIRLTSRAPYKSKTYPIPEIHRERVKSHLLDLENTGIIERTSSQYINPLVVVPPTIDEIFRRIGTKKYFSTLDVSKAFWQIPLRKCDEEQQNAFNDIKAAFGEADNLFVIRSDYKFGIYVDASKRGLEARLYQYHESNLGEKFTVSYASRSLKGAELNYTMTELECLALIWALRKCSRIARWLAFLREFDLEIKHIPGKENTIADTLSRSSREIGKDRKDAAVKTIAAINYPDDNRETSNWVELVAEAQETDLDLQRDLGENPQHYVTRDNLIRVKESNEDRIVVPEASRSDTVCGVVG</sequence>
<feature type="domain" description="Reverse transcriptase/retrotransposon-derived protein RNase H-like" evidence="6">
    <location>
        <begin position="452"/>
        <end position="544"/>
    </location>
</feature>
<keyword evidence="4" id="KW-0255">Endonuclease</keyword>
<dbReference type="CDD" id="cd09274">
    <property type="entry name" value="RNase_HI_RT_Ty3"/>
    <property type="match status" value="1"/>
</dbReference>
<protein>
    <submittedName>
        <fullName evidence="7">Gag-pol fusion protein</fullName>
    </submittedName>
</protein>
<evidence type="ECO:0000256" key="2">
    <source>
        <dbReference type="ARBA" id="ARBA00022695"/>
    </source>
</evidence>
<keyword evidence="3" id="KW-0540">Nuclease</keyword>
<dbReference type="PANTHER" id="PTHR37984:SF5">
    <property type="entry name" value="PROTEIN NYNRIN-LIKE"/>
    <property type="match status" value="1"/>
</dbReference>
<dbReference type="Proteomes" id="UP000036403">
    <property type="component" value="Unassembled WGS sequence"/>
</dbReference>
<reference evidence="7 8" key="1">
    <citation type="submission" date="2015-04" db="EMBL/GenBank/DDBJ databases">
        <title>Lasius niger genome sequencing.</title>
        <authorList>
            <person name="Konorov E.A."/>
            <person name="Nikitin M.A."/>
            <person name="Kirill M.V."/>
            <person name="Chang P."/>
        </authorList>
    </citation>
    <scope>NUCLEOTIDE SEQUENCE [LARGE SCALE GENOMIC DNA]</scope>
    <source>
        <tissue evidence="7">Whole</tissue>
    </source>
</reference>
<dbReference type="Pfam" id="PF17919">
    <property type="entry name" value="RT_RNaseH_2"/>
    <property type="match status" value="1"/>
</dbReference>
<evidence type="ECO:0000313" key="8">
    <source>
        <dbReference type="Proteomes" id="UP000036403"/>
    </source>
</evidence>
<name>A0A0J7KCG2_LASNI</name>
<dbReference type="PaxDb" id="67767-A0A0J7KCG2"/>
<keyword evidence="8" id="KW-1185">Reference proteome</keyword>
<dbReference type="Gene3D" id="3.30.70.270">
    <property type="match status" value="1"/>
</dbReference>
<evidence type="ECO:0000256" key="5">
    <source>
        <dbReference type="ARBA" id="ARBA00023268"/>
    </source>
</evidence>
<keyword evidence="2" id="KW-0548">Nucleotidyltransferase</keyword>
<keyword evidence="5" id="KW-0511">Multifunctional enzyme</keyword>
<proteinExistence type="predicted"/>
<evidence type="ECO:0000259" key="6">
    <source>
        <dbReference type="Pfam" id="PF17919"/>
    </source>
</evidence>
<dbReference type="OrthoDB" id="5982854at2759"/>
<comment type="caution">
    <text evidence="7">The sequence shown here is derived from an EMBL/GenBank/DDBJ whole genome shotgun (WGS) entry which is preliminary data.</text>
</comment>
<keyword evidence="4" id="KW-0378">Hydrolase</keyword>
<keyword evidence="1" id="KW-0808">Transferase</keyword>
<evidence type="ECO:0000256" key="1">
    <source>
        <dbReference type="ARBA" id="ARBA00022679"/>
    </source>
</evidence>
<dbReference type="Pfam" id="PF08284">
    <property type="entry name" value="RVP_2"/>
    <property type="match status" value="1"/>
</dbReference>
<dbReference type="SUPFAM" id="SSF56672">
    <property type="entry name" value="DNA/RNA polymerases"/>
    <property type="match status" value="1"/>
</dbReference>
<gene>
    <name evidence="7" type="ORF">RF55_12522</name>
</gene>
<dbReference type="Gene3D" id="3.10.10.10">
    <property type="entry name" value="HIV Type 1 Reverse Transcriptase, subunit A, domain 1"/>
    <property type="match status" value="2"/>
</dbReference>
<dbReference type="STRING" id="67767.A0A0J7KCG2"/>
<evidence type="ECO:0000256" key="3">
    <source>
        <dbReference type="ARBA" id="ARBA00022722"/>
    </source>
</evidence>
<organism evidence="7 8">
    <name type="scientific">Lasius niger</name>
    <name type="common">Black garden ant</name>
    <dbReference type="NCBI Taxonomy" id="67767"/>
    <lineage>
        <taxon>Eukaryota</taxon>
        <taxon>Metazoa</taxon>
        <taxon>Ecdysozoa</taxon>
        <taxon>Arthropoda</taxon>
        <taxon>Hexapoda</taxon>
        <taxon>Insecta</taxon>
        <taxon>Pterygota</taxon>
        <taxon>Neoptera</taxon>
        <taxon>Endopterygota</taxon>
        <taxon>Hymenoptera</taxon>
        <taxon>Apocrita</taxon>
        <taxon>Aculeata</taxon>
        <taxon>Formicoidea</taxon>
        <taxon>Formicidae</taxon>
        <taxon>Formicinae</taxon>
        <taxon>Lasius</taxon>
        <taxon>Lasius</taxon>
    </lineage>
</organism>
<dbReference type="GO" id="GO:0071897">
    <property type="term" value="P:DNA biosynthetic process"/>
    <property type="evidence" value="ECO:0007669"/>
    <property type="project" value="UniProtKB-ARBA"/>
</dbReference>
<accession>A0A0J7KCG2</accession>
<dbReference type="InterPro" id="IPR021109">
    <property type="entry name" value="Peptidase_aspartic_dom_sf"/>
</dbReference>
<dbReference type="CDD" id="cd00303">
    <property type="entry name" value="retropepsin_like"/>
    <property type="match status" value="1"/>
</dbReference>
<dbReference type="GO" id="GO:0016779">
    <property type="term" value="F:nucleotidyltransferase activity"/>
    <property type="evidence" value="ECO:0007669"/>
    <property type="project" value="UniProtKB-KW"/>
</dbReference>
<dbReference type="AlphaFoldDB" id="A0A0J7KCG2"/>
<dbReference type="InterPro" id="IPR043128">
    <property type="entry name" value="Rev_trsase/Diguanyl_cyclase"/>
</dbReference>
<dbReference type="InterPro" id="IPR043502">
    <property type="entry name" value="DNA/RNA_pol_sf"/>
</dbReference>
<dbReference type="Gene3D" id="2.40.70.10">
    <property type="entry name" value="Acid Proteases"/>
    <property type="match status" value="1"/>
</dbReference>
<dbReference type="PANTHER" id="PTHR37984">
    <property type="entry name" value="PROTEIN CBG26694"/>
    <property type="match status" value="1"/>
</dbReference>
<dbReference type="EMBL" id="LBMM01009533">
    <property type="protein sequence ID" value="KMQ88058.1"/>
    <property type="molecule type" value="Genomic_DNA"/>
</dbReference>
<dbReference type="InterPro" id="IPR050951">
    <property type="entry name" value="Retrovirus_Pol_polyprotein"/>
</dbReference>
<dbReference type="InterPro" id="IPR041577">
    <property type="entry name" value="RT_RNaseH_2"/>
</dbReference>
<evidence type="ECO:0000256" key="4">
    <source>
        <dbReference type="ARBA" id="ARBA00022759"/>
    </source>
</evidence>
<dbReference type="GO" id="GO:0004519">
    <property type="term" value="F:endonuclease activity"/>
    <property type="evidence" value="ECO:0007669"/>
    <property type="project" value="UniProtKB-KW"/>
</dbReference>
<evidence type="ECO:0000313" key="7">
    <source>
        <dbReference type="EMBL" id="KMQ88058.1"/>
    </source>
</evidence>